<evidence type="ECO:0000313" key="1">
    <source>
        <dbReference type="EMBL" id="MCQ8770898.1"/>
    </source>
</evidence>
<gene>
    <name evidence="1" type="ORF">NQU55_14120</name>
</gene>
<dbReference type="Pfam" id="PF05402">
    <property type="entry name" value="PqqD"/>
    <property type="match status" value="1"/>
</dbReference>
<evidence type="ECO:0000313" key="2">
    <source>
        <dbReference type="Proteomes" id="UP001142374"/>
    </source>
</evidence>
<name>A0A9X2LGU2_9ACTN</name>
<dbReference type="Proteomes" id="UP001142374">
    <property type="component" value="Unassembled WGS sequence"/>
</dbReference>
<comment type="caution">
    <text evidence="1">The sequence shown here is derived from an EMBL/GenBank/DDBJ whole genome shotgun (WGS) entry which is preliminary data.</text>
</comment>
<dbReference type="InterPro" id="IPR008792">
    <property type="entry name" value="PQQD"/>
</dbReference>
<proteinExistence type="predicted"/>
<accession>A0A9X2LGU2</accession>
<dbReference type="AlphaFoldDB" id="A0A9X2LGU2"/>
<organism evidence="1 2">
    <name type="scientific">Streptomyces telluris</name>
    <dbReference type="NCBI Taxonomy" id="2720021"/>
    <lineage>
        <taxon>Bacteria</taxon>
        <taxon>Bacillati</taxon>
        <taxon>Actinomycetota</taxon>
        <taxon>Actinomycetes</taxon>
        <taxon>Kitasatosporales</taxon>
        <taxon>Streptomycetaceae</taxon>
        <taxon>Streptomyces</taxon>
    </lineage>
</organism>
<reference evidence="1" key="1">
    <citation type="submission" date="2022-06" db="EMBL/GenBank/DDBJ databases">
        <title>WGS of actinobacteria.</title>
        <authorList>
            <person name="Thawai C."/>
        </authorList>
    </citation>
    <scope>NUCLEOTIDE SEQUENCE</scope>
    <source>
        <strain evidence="1">AA8</strain>
    </source>
</reference>
<sequence>MPLIGLAEHAVFDDTDDAGLILDTRRGVCLSLNSTATYMLRTALACDSVPAAVARLREDFDADDATLAAGLAGLADRLGERSLLLGDDGRPPRRRRLRRAER</sequence>
<dbReference type="EMBL" id="JANIID010000010">
    <property type="protein sequence ID" value="MCQ8770898.1"/>
    <property type="molecule type" value="Genomic_DNA"/>
</dbReference>
<protein>
    <submittedName>
        <fullName evidence="1">PqqD family protein</fullName>
    </submittedName>
</protein>
<dbReference type="RefSeq" id="WP_168092962.1">
    <property type="nucleotide sequence ID" value="NZ_JAATER010000107.1"/>
</dbReference>
<keyword evidence="2" id="KW-1185">Reference proteome</keyword>